<keyword evidence="3" id="KW-1185">Reference proteome</keyword>
<proteinExistence type="predicted"/>
<protein>
    <submittedName>
        <fullName evidence="2">EpsG family protein</fullName>
    </submittedName>
</protein>
<organism evidence="2 3">
    <name type="scientific">Eubacterium limosum</name>
    <dbReference type="NCBI Taxonomy" id="1736"/>
    <lineage>
        <taxon>Bacteria</taxon>
        <taxon>Bacillati</taxon>
        <taxon>Bacillota</taxon>
        <taxon>Clostridia</taxon>
        <taxon>Eubacteriales</taxon>
        <taxon>Eubacteriaceae</taxon>
        <taxon>Eubacterium</taxon>
    </lineage>
</organism>
<sequence length="388" mass="45772">MFENLHAYAWSNNTAVLYFVIVITSSFFSWASNYKIQKNAFNRLCFVKRENGINKLLFFSSFLILWFFQAFSDVGTDRPVYKNIFLWSNSETTFYNSAYGFSSIEKGYVLLNRIIRLFTSNKTIFFAIVSFVTLFLIFSTIYYFKDRINIGASVLGYASLFYIQSFSLIRIYLASAILFYAIRYLITSKNIKYLICVVIAFFIHTSAIFMFLPFLLFFIYEKNKKISAFIVLGVFTLLYIKPNTILLFASNFERYADYVNKGFLTSGSGIAQIIYFAPLFFIFLITRKKAEERYNDLFLIYTSIFLLLGILSYKIEILGRIMYYATYPYLFFIPYYLKNLKTKASRWFYSLVAICVFIYYVLRLFIYLADYCFEDGIMPYINIFLGSF</sequence>
<dbReference type="RefSeq" id="WP_227205270.1">
    <property type="nucleotide sequence ID" value="NZ_JAJCLO010000001.1"/>
</dbReference>
<dbReference type="Pfam" id="PF14897">
    <property type="entry name" value="EpsG"/>
    <property type="match status" value="1"/>
</dbReference>
<dbReference type="Proteomes" id="UP001215087">
    <property type="component" value="Unassembled WGS sequence"/>
</dbReference>
<feature type="transmembrane region" description="Helical" evidence="1">
    <location>
        <begin position="226"/>
        <end position="249"/>
    </location>
</feature>
<dbReference type="InterPro" id="IPR049458">
    <property type="entry name" value="EpsG-like"/>
</dbReference>
<keyword evidence="1" id="KW-1133">Transmembrane helix</keyword>
<evidence type="ECO:0000256" key="1">
    <source>
        <dbReference type="SAM" id="Phobius"/>
    </source>
</evidence>
<feature type="transmembrane region" description="Helical" evidence="1">
    <location>
        <begin position="298"/>
        <end position="315"/>
    </location>
</feature>
<keyword evidence="1" id="KW-0472">Membrane</keyword>
<dbReference type="EMBL" id="JAQSVD010000003">
    <property type="protein sequence ID" value="MDE1470044.1"/>
    <property type="molecule type" value="Genomic_DNA"/>
</dbReference>
<feature type="transmembrane region" description="Helical" evidence="1">
    <location>
        <begin position="349"/>
        <end position="369"/>
    </location>
</feature>
<feature type="transmembrane region" description="Helical" evidence="1">
    <location>
        <begin position="124"/>
        <end position="144"/>
    </location>
</feature>
<comment type="caution">
    <text evidence="2">The sequence shown here is derived from an EMBL/GenBank/DDBJ whole genome shotgun (WGS) entry which is preliminary data.</text>
</comment>
<keyword evidence="1" id="KW-0812">Transmembrane</keyword>
<name>A0ABT5UMA3_EUBLI</name>
<feature type="transmembrane region" description="Helical" evidence="1">
    <location>
        <begin position="269"/>
        <end position="286"/>
    </location>
</feature>
<gene>
    <name evidence="2" type="ORF">PTZ04_07230</name>
</gene>
<feature type="transmembrane region" description="Helical" evidence="1">
    <location>
        <begin position="321"/>
        <end position="337"/>
    </location>
</feature>
<feature type="transmembrane region" description="Helical" evidence="1">
    <location>
        <begin position="53"/>
        <end position="71"/>
    </location>
</feature>
<feature type="transmembrane region" description="Helical" evidence="1">
    <location>
        <begin position="165"/>
        <end position="186"/>
    </location>
</feature>
<accession>A0ABT5UMA3</accession>
<reference evidence="2 3" key="1">
    <citation type="submission" date="2023-02" db="EMBL/GenBank/DDBJ databases">
        <title>Comparative genome analysis of Eubacterium limosum species.</title>
        <authorList>
            <person name="Bak J.E."/>
        </authorList>
    </citation>
    <scope>NUCLEOTIDE SEQUENCE [LARGE SCALE GENOMIC DNA]</scope>
    <source>
        <strain evidence="2 3">KGMB01548</strain>
    </source>
</reference>
<evidence type="ECO:0000313" key="3">
    <source>
        <dbReference type="Proteomes" id="UP001215087"/>
    </source>
</evidence>
<feature type="transmembrane region" description="Helical" evidence="1">
    <location>
        <begin position="15"/>
        <end position="32"/>
    </location>
</feature>
<feature type="transmembrane region" description="Helical" evidence="1">
    <location>
        <begin position="192"/>
        <end position="219"/>
    </location>
</feature>
<evidence type="ECO:0000313" key="2">
    <source>
        <dbReference type="EMBL" id="MDE1470044.1"/>
    </source>
</evidence>